<gene>
    <name evidence="3" type="ORF">H8702_01660</name>
</gene>
<dbReference type="EMBL" id="JACRTL010000001">
    <property type="protein sequence ID" value="MBC8609828.1"/>
    <property type="molecule type" value="Genomic_DNA"/>
</dbReference>
<keyword evidence="2" id="KW-0732">Signal</keyword>
<reference evidence="3" key="1">
    <citation type="submission" date="2020-08" db="EMBL/GenBank/DDBJ databases">
        <title>Genome public.</title>
        <authorList>
            <person name="Liu C."/>
            <person name="Sun Q."/>
        </authorList>
    </citation>
    <scope>NUCLEOTIDE SEQUENCE</scope>
    <source>
        <strain evidence="3">NSJ-15</strain>
    </source>
</reference>
<dbReference type="RefSeq" id="WP_093988254.1">
    <property type="nucleotide sequence ID" value="NZ_FYDD01000003.1"/>
</dbReference>
<feature type="transmembrane region" description="Helical" evidence="1">
    <location>
        <begin position="94"/>
        <end position="112"/>
    </location>
</feature>
<name>A0A8J6P2J8_9FIRM</name>
<dbReference type="AlphaFoldDB" id="A0A8J6P2J8"/>
<keyword evidence="4" id="KW-1185">Reference proteome</keyword>
<comment type="caution">
    <text evidence="3">The sequence shown here is derived from an EMBL/GenBank/DDBJ whole genome shotgun (WGS) entry which is preliminary data.</text>
</comment>
<feature type="transmembrane region" description="Helical" evidence="1">
    <location>
        <begin position="269"/>
        <end position="289"/>
    </location>
</feature>
<evidence type="ECO:0000313" key="3">
    <source>
        <dbReference type="EMBL" id="MBC8609828.1"/>
    </source>
</evidence>
<keyword evidence="1" id="KW-0472">Membrane</keyword>
<dbReference type="OrthoDB" id="1706761at2"/>
<feature type="transmembrane region" description="Helical" evidence="1">
    <location>
        <begin position="301"/>
        <end position="324"/>
    </location>
</feature>
<evidence type="ECO:0000313" key="4">
    <source>
        <dbReference type="Proteomes" id="UP000632659"/>
    </source>
</evidence>
<keyword evidence="1" id="KW-0812">Transmembrane</keyword>
<organism evidence="3 4">
    <name type="scientific">Massiliimalia timonensis</name>
    <dbReference type="NCBI Taxonomy" id="1987501"/>
    <lineage>
        <taxon>Bacteria</taxon>
        <taxon>Bacillati</taxon>
        <taxon>Bacillota</taxon>
        <taxon>Clostridia</taxon>
        <taxon>Eubacteriales</taxon>
        <taxon>Oscillospiraceae</taxon>
        <taxon>Massiliimalia</taxon>
    </lineage>
</organism>
<accession>A0A8J6P2J8</accession>
<feature type="transmembrane region" description="Helical" evidence="1">
    <location>
        <begin position="124"/>
        <end position="145"/>
    </location>
</feature>
<dbReference type="InterPro" id="IPR014194">
    <property type="entry name" value="Spore_III_AE"/>
</dbReference>
<sequence length="380" mass="39370">MRIKVRGLVAGILLFFLCGFGVPASAQGLSEDYAEYFESSGANELFGMAPEETQDLLEESGIASLDSEELLALDAGSLWDALLGELADRLAQPVKILVLTLGMVLIASMMGIMQSTTGEGTQSVFSVVVVLGVSGIIVSPLVQVIQDITAMISQIGEFITGFVPVYAGVVAASGKPLSAFAYQGVLVTVIQVISFLTTNILIPLICLYLALSVSSAATHKIKVGGIANAIRSAVVWCLGLFLTVFVSLLTIKGFVAGAADSVTFRTGKFLVGSLVPIVGNAVSDAMTVVQGSLGVIRSSVGAFGILVIVLTFLPAVINLFFLNIALKISQAASDSLGTSEVSGLLGSTGFVLSLLLAVLICFAVMLVIAISLMLMMTNGS</sequence>
<feature type="transmembrane region" description="Helical" evidence="1">
    <location>
        <begin position="233"/>
        <end position="257"/>
    </location>
</feature>
<evidence type="ECO:0000256" key="2">
    <source>
        <dbReference type="SAM" id="SignalP"/>
    </source>
</evidence>
<evidence type="ECO:0000256" key="1">
    <source>
        <dbReference type="SAM" id="Phobius"/>
    </source>
</evidence>
<feature type="signal peptide" evidence="2">
    <location>
        <begin position="1"/>
        <end position="26"/>
    </location>
</feature>
<dbReference type="Pfam" id="PF09546">
    <property type="entry name" value="Spore_III_AE"/>
    <property type="match status" value="1"/>
</dbReference>
<proteinExistence type="predicted"/>
<protein>
    <submittedName>
        <fullName evidence="3">Stage III sporulation protein AE</fullName>
    </submittedName>
</protein>
<dbReference type="Proteomes" id="UP000632659">
    <property type="component" value="Unassembled WGS sequence"/>
</dbReference>
<keyword evidence="1" id="KW-1133">Transmembrane helix</keyword>
<feature type="chain" id="PRO_5035296423" evidence="2">
    <location>
        <begin position="27"/>
        <end position="380"/>
    </location>
</feature>
<feature type="transmembrane region" description="Helical" evidence="1">
    <location>
        <begin position="344"/>
        <end position="374"/>
    </location>
</feature>